<feature type="compositionally biased region" description="Basic and acidic residues" evidence="7">
    <location>
        <begin position="597"/>
        <end position="607"/>
    </location>
</feature>
<dbReference type="Gene3D" id="3.40.50.300">
    <property type="entry name" value="P-loop containing nucleotide triphosphate hydrolases"/>
    <property type="match status" value="1"/>
</dbReference>
<dbReference type="Proteomes" id="UP001606300">
    <property type="component" value="Unassembled WGS sequence"/>
</dbReference>
<dbReference type="CDD" id="cd01127">
    <property type="entry name" value="TrwB_TraG_TraD_VirD4"/>
    <property type="match status" value="2"/>
</dbReference>
<dbReference type="InterPro" id="IPR051539">
    <property type="entry name" value="T4SS-coupling_protein"/>
</dbReference>
<dbReference type="InterPro" id="IPR027417">
    <property type="entry name" value="P-loop_NTPase"/>
</dbReference>
<keyword evidence="3" id="KW-1003">Cell membrane</keyword>
<dbReference type="PANTHER" id="PTHR37937:SF1">
    <property type="entry name" value="CONJUGATIVE TRANSFER: DNA TRANSPORT"/>
    <property type="match status" value="1"/>
</dbReference>
<name>A0ABW7EUP7_9BURK</name>
<evidence type="ECO:0000256" key="5">
    <source>
        <dbReference type="ARBA" id="ARBA00022989"/>
    </source>
</evidence>
<feature type="region of interest" description="Disordered" evidence="7">
    <location>
        <begin position="577"/>
        <end position="614"/>
    </location>
</feature>
<dbReference type="SUPFAM" id="SSF52540">
    <property type="entry name" value="P-loop containing nucleoside triphosphate hydrolases"/>
    <property type="match status" value="1"/>
</dbReference>
<feature type="region of interest" description="Disordered" evidence="7">
    <location>
        <begin position="492"/>
        <end position="516"/>
    </location>
</feature>
<proteinExistence type="inferred from homology"/>
<reference evidence="9 10" key="1">
    <citation type="submission" date="2024-09" db="EMBL/GenBank/DDBJ databases">
        <title>Novel species of the genus Pelomonas and Roseateles isolated from streams.</title>
        <authorList>
            <person name="Lu H."/>
        </authorList>
    </citation>
    <scope>NUCLEOTIDE SEQUENCE [LARGE SCALE GENOMIC DNA]</scope>
    <source>
        <strain evidence="9 10">DC23W</strain>
    </source>
</reference>
<evidence type="ECO:0000256" key="1">
    <source>
        <dbReference type="ARBA" id="ARBA00004651"/>
    </source>
</evidence>
<dbReference type="PANTHER" id="PTHR37937">
    <property type="entry name" value="CONJUGATIVE TRANSFER: DNA TRANSPORT"/>
    <property type="match status" value="1"/>
</dbReference>
<comment type="subcellular location">
    <subcellularLocation>
        <location evidence="1">Cell membrane</location>
        <topology evidence="1">Multi-pass membrane protein</topology>
    </subcellularLocation>
</comment>
<evidence type="ECO:0000256" key="6">
    <source>
        <dbReference type="ARBA" id="ARBA00023136"/>
    </source>
</evidence>
<keyword evidence="6 8" id="KW-0472">Membrane</keyword>
<organism evidence="9 10">
    <name type="scientific">Pelomonas dachongensis</name>
    <dbReference type="NCBI Taxonomy" id="3299029"/>
    <lineage>
        <taxon>Bacteria</taxon>
        <taxon>Pseudomonadati</taxon>
        <taxon>Pseudomonadota</taxon>
        <taxon>Betaproteobacteria</taxon>
        <taxon>Burkholderiales</taxon>
        <taxon>Sphaerotilaceae</taxon>
        <taxon>Roseateles</taxon>
    </lineage>
</organism>
<evidence type="ECO:0000256" key="7">
    <source>
        <dbReference type="SAM" id="MobiDB-lite"/>
    </source>
</evidence>
<comment type="caution">
    <text evidence="9">The sequence shown here is derived from an EMBL/GenBank/DDBJ whole genome shotgun (WGS) entry which is preliminary data.</text>
</comment>
<comment type="similarity">
    <text evidence="2">Belongs to the VirD4/TraG family.</text>
</comment>
<feature type="region of interest" description="Disordered" evidence="7">
    <location>
        <begin position="631"/>
        <end position="665"/>
    </location>
</feature>
<feature type="transmembrane region" description="Helical" evidence="8">
    <location>
        <begin position="20"/>
        <end position="45"/>
    </location>
</feature>
<evidence type="ECO:0000256" key="2">
    <source>
        <dbReference type="ARBA" id="ARBA00008806"/>
    </source>
</evidence>
<dbReference type="EMBL" id="JBIGHY010000018">
    <property type="protein sequence ID" value="MFG6417186.1"/>
    <property type="molecule type" value="Genomic_DNA"/>
</dbReference>
<dbReference type="RefSeq" id="WP_394473245.1">
    <property type="nucleotide sequence ID" value="NZ_JBIGHY010000018.1"/>
</dbReference>
<feature type="transmembrane region" description="Helical" evidence="8">
    <location>
        <begin position="76"/>
        <end position="99"/>
    </location>
</feature>
<evidence type="ECO:0000256" key="4">
    <source>
        <dbReference type="ARBA" id="ARBA00022692"/>
    </source>
</evidence>
<keyword evidence="10" id="KW-1185">Reference proteome</keyword>
<dbReference type="InterPro" id="IPR003688">
    <property type="entry name" value="TraG/VirD4"/>
</dbReference>
<evidence type="ECO:0000313" key="9">
    <source>
        <dbReference type="EMBL" id="MFG6417186.1"/>
    </source>
</evidence>
<evidence type="ECO:0000256" key="8">
    <source>
        <dbReference type="SAM" id="Phobius"/>
    </source>
</evidence>
<keyword evidence="4 8" id="KW-0812">Transmembrane</keyword>
<evidence type="ECO:0000256" key="3">
    <source>
        <dbReference type="ARBA" id="ARBA00022475"/>
    </source>
</evidence>
<keyword evidence="5 8" id="KW-1133">Transmembrane helix</keyword>
<protein>
    <submittedName>
        <fullName evidence="9">Type IV secretory system conjugative DNA transfer family protein</fullName>
    </submittedName>
</protein>
<evidence type="ECO:0000313" key="10">
    <source>
        <dbReference type="Proteomes" id="UP001606300"/>
    </source>
</evidence>
<gene>
    <name evidence="9" type="ORF">ACG02S_25145</name>
</gene>
<dbReference type="Pfam" id="PF02534">
    <property type="entry name" value="T4SS-DNA_transf"/>
    <property type="match status" value="1"/>
</dbReference>
<sequence length="665" mass="73018">MSQRGVLPQPAWSTGRKVAAAVFGLAAYTALTMAAMYIAGVLFLVMIKVNPAQARVLSVVQYWQLCWNHPKLRKPLALATGTSGVGLLILLPAALVAAARPRRFLHGDARFATPAEVEAAGLTRRDGGPAILVGRHRGQYLSLPGQLSVMLAAPTRSGKGVGVVIPNLLNWPDSVVVLDIKGENYDITAGYRSERGQLVYAFSPFDRQRQSHRWNPLTAVRDGSQRVTDLLHISQSFFPDARGSPSDIFFNAQARSMFLGLGLLVLESHDLPHTVGEMLRQSSGNGRPIRDHIKQLITARHRQGRPFSRACQDALNRLLANGDGTLSSIVATFCAPLTIFADDMVDAATSGDDFHLEDVRRQRMSIYVRIPPNRLEEARPLLNLFFSQLVSMNTEVLPRDDPSLRFQCLLVNDEFTAMGHVGVITHAAAFLGGYNLRLLTIVQAMSQLDAVYGDKEARTFTTNHALQILYAPREQRDAQEYSAMLGQFTERATSRGRSRTVGARGSSSISTSDSDQPRAVLLPQEIKELGQERLVIILENCKPILADKIRYHRDEALLSRLRLAPAVPVIELKGLQQLPPNQEDAAEDLSDMPSPSVDERPDHRDARTTSLEGALDARKAELGAVMSDMFPELAAPAPAPSQRSGRTTKGRPMNVQPLQEPKPAR</sequence>
<accession>A0ABW7EUP7</accession>